<dbReference type="Proteomes" id="UP001330016">
    <property type="component" value="Unassembled WGS sequence"/>
</dbReference>
<protein>
    <submittedName>
        <fullName evidence="1">DUF960 family protein</fullName>
    </submittedName>
</protein>
<dbReference type="EMBL" id="JAQSGK010000039">
    <property type="protein sequence ID" value="MEE6716584.1"/>
    <property type="molecule type" value="Genomic_DNA"/>
</dbReference>
<evidence type="ECO:0000313" key="3">
    <source>
        <dbReference type="Proteomes" id="UP000326779"/>
    </source>
</evidence>
<organism evidence="2 3">
    <name type="scientific">Schleiferilactobacillus harbinensis</name>
    <dbReference type="NCBI Taxonomy" id="304207"/>
    <lineage>
        <taxon>Bacteria</taxon>
        <taxon>Bacillati</taxon>
        <taxon>Bacillota</taxon>
        <taxon>Bacilli</taxon>
        <taxon>Lactobacillales</taxon>
        <taxon>Lactobacillaceae</taxon>
        <taxon>Schleiferilactobacillus</taxon>
    </lineage>
</organism>
<dbReference type="Gene3D" id="3.10.450.150">
    <property type="entry name" value="enterococcus faecalis protein"/>
    <property type="match status" value="1"/>
</dbReference>
<dbReference type="AlphaFoldDB" id="A0A510TYG1"/>
<accession>A0A510TYG1</accession>
<dbReference type="Pfam" id="PF06124">
    <property type="entry name" value="DUF960"/>
    <property type="match status" value="1"/>
</dbReference>
<gene>
    <name evidence="2" type="ORF">D1010_02715</name>
    <name evidence="1" type="ORF">PS435_12005</name>
</gene>
<evidence type="ECO:0000313" key="1">
    <source>
        <dbReference type="EMBL" id="MEE6716584.1"/>
    </source>
</evidence>
<dbReference type="KEGG" id="lhb:D1010_02715"/>
<dbReference type="EMBL" id="CP045143">
    <property type="protein sequence ID" value="QFR22447.1"/>
    <property type="molecule type" value="Genomic_DNA"/>
</dbReference>
<sequence length="115" mass="13293">MMSSPVEQSPPRLLTPGIQEQTPAYFCRLLWHYIDALPMEGVAVSHELHFFIRQEACHCRLACVQDGPRYHHRWDMQLFSATDLLPTEIIVYTVGERQIMCLPEELPALQAHYGD</sequence>
<name>A0A510TYG1_9LACO</name>
<evidence type="ECO:0000313" key="2">
    <source>
        <dbReference type="EMBL" id="QFR22447.1"/>
    </source>
</evidence>
<evidence type="ECO:0000313" key="4">
    <source>
        <dbReference type="Proteomes" id="UP001330016"/>
    </source>
</evidence>
<reference evidence="1 4" key="2">
    <citation type="submission" date="2023-02" db="EMBL/GenBank/DDBJ databases">
        <title>The predominant lactic acid bacteria and yeasts involved in the spontaneous fermentation of millet during the production of the traditional porridge Hausa koko in Ghana.</title>
        <authorList>
            <person name="Atter A."/>
            <person name="Diaz M."/>
        </authorList>
    </citation>
    <scope>NUCLEOTIDE SEQUENCE [LARGE SCALE GENOMIC DNA]</scope>
    <source>
        <strain evidence="1 4">FI11640</strain>
    </source>
</reference>
<dbReference type="InterPro" id="IPR009303">
    <property type="entry name" value="DUF960"/>
</dbReference>
<proteinExistence type="predicted"/>
<dbReference type="GeneID" id="78511248"/>
<keyword evidence="4" id="KW-1185">Reference proteome</keyword>
<dbReference type="Proteomes" id="UP000326779">
    <property type="component" value="Chromosome"/>
</dbReference>
<dbReference type="RefSeq" id="WP_063515714.1">
    <property type="nucleotide sequence ID" value="NZ_BJTX01000041.1"/>
</dbReference>
<reference evidence="2 3" key="1">
    <citation type="submission" date="2019-10" db="EMBL/GenBank/DDBJ databases">
        <title>The completed genome of Lactobacillus harbinensis M1.</title>
        <authorList>
            <person name="Zheng Y."/>
        </authorList>
    </citation>
    <scope>NUCLEOTIDE SEQUENCE [LARGE SCALE GENOMIC DNA]</scope>
    <source>
        <strain evidence="2 3">M1</strain>
    </source>
</reference>